<feature type="non-terminal residue" evidence="1">
    <location>
        <position position="1"/>
    </location>
</feature>
<gene>
    <name evidence="1" type="ORF">AFUS01_LOCUS16112</name>
</gene>
<dbReference type="Proteomes" id="UP000708208">
    <property type="component" value="Unassembled WGS sequence"/>
</dbReference>
<protein>
    <submittedName>
        <fullName evidence="1">Uncharacterized protein</fullName>
    </submittedName>
</protein>
<name>A0A8J2JV35_9HEXA</name>
<accession>A0A8J2JV35</accession>
<sequence length="15" mass="1643">LLYCASLQVQIHVGV</sequence>
<dbReference type="EMBL" id="CAJVCH010146115">
    <property type="protein sequence ID" value="CAG7727260.1"/>
    <property type="molecule type" value="Genomic_DNA"/>
</dbReference>
<evidence type="ECO:0000313" key="1">
    <source>
        <dbReference type="EMBL" id="CAG7727260.1"/>
    </source>
</evidence>
<keyword evidence="2" id="KW-1185">Reference proteome</keyword>
<reference evidence="1" key="1">
    <citation type="submission" date="2021-06" db="EMBL/GenBank/DDBJ databases">
        <authorList>
            <person name="Hodson N. C."/>
            <person name="Mongue J. A."/>
            <person name="Jaron S. K."/>
        </authorList>
    </citation>
    <scope>NUCLEOTIDE SEQUENCE</scope>
</reference>
<proteinExistence type="predicted"/>
<comment type="caution">
    <text evidence="1">The sequence shown here is derived from an EMBL/GenBank/DDBJ whole genome shotgun (WGS) entry which is preliminary data.</text>
</comment>
<organism evidence="1 2">
    <name type="scientific">Allacma fusca</name>
    <dbReference type="NCBI Taxonomy" id="39272"/>
    <lineage>
        <taxon>Eukaryota</taxon>
        <taxon>Metazoa</taxon>
        <taxon>Ecdysozoa</taxon>
        <taxon>Arthropoda</taxon>
        <taxon>Hexapoda</taxon>
        <taxon>Collembola</taxon>
        <taxon>Symphypleona</taxon>
        <taxon>Sminthuridae</taxon>
        <taxon>Allacma</taxon>
    </lineage>
</organism>
<evidence type="ECO:0000313" key="2">
    <source>
        <dbReference type="Proteomes" id="UP000708208"/>
    </source>
</evidence>